<evidence type="ECO:0000259" key="1">
    <source>
        <dbReference type="Pfam" id="PF18135"/>
    </source>
</evidence>
<feature type="domain" description="Type ISP restriction-modification enzyme LLaBIII C-terminal specificity" evidence="1">
    <location>
        <begin position="11"/>
        <end position="70"/>
    </location>
</feature>
<keyword evidence="3" id="KW-1185">Reference proteome</keyword>
<evidence type="ECO:0000313" key="2">
    <source>
        <dbReference type="EMBL" id="MEV8158806.1"/>
    </source>
</evidence>
<comment type="caution">
    <text evidence="2">The sequence shown here is derived from an EMBL/GenBank/DDBJ whole genome shotgun (WGS) entry which is preliminary data.</text>
</comment>
<dbReference type="EMBL" id="JBFBLL010000009">
    <property type="protein sequence ID" value="MEV8158806.1"/>
    <property type="molecule type" value="Genomic_DNA"/>
</dbReference>
<dbReference type="RefSeq" id="WP_363785630.1">
    <property type="nucleotide sequence ID" value="NZ_JBFBLL010000009.1"/>
</dbReference>
<reference evidence="2 3" key="1">
    <citation type="submission" date="2024-06" db="EMBL/GenBank/DDBJ databases">
        <title>The Natural Products Discovery Center: Release of the First 8490 Sequenced Strains for Exploring Actinobacteria Biosynthetic Diversity.</title>
        <authorList>
            <person name="Kalkreuter E."/>
            <person name="Kautsar S.A."/>
            <person name="Yang D."/>
            <person name="Bader C.D."/>
            <person name="Teijaro C.N."/>
            <person name="Fluegel L."/>
            <person name="Davis C.M."/>
            <person name="Simpson J.R."/>
            <person name="Lauterbach L."/>
            <person name="Steele A.D."/>
            <person name="Gui C."/>
            <person name="Meng S."/>
            <person name="Li G."/>
            <person name="Viehrig K."/>
            <person name="Ye F."/>
            <person name="Su P."/>
            <person name="Kiefer A.F."/>
            <person name="Nichols A."/>
            <person name="Cepeda A.J."/>
            <person name="Yan W."/>
            <person name="Fan B."/>
            <person name="Jiang Y."/>
            <person name="Adhikari A."/>
            <person name="Zheng C.-J."/>
            <person name="Schuster L."/>
            <person name="Cowan T.M."/>
            <person name="Smanski M.J."/>
            <person name="Chevrette M.G."/>
            <person name="De Carvalho L.P.S."/>
            <person name="Shen B."/>
        </authorList>
    </citation>
    <scope>NUCLEOTIDE SEQUENCE [LARGE SCALE GENOMIC DNA]</scope>
    <source>
        <strain evidence="2 3">NPDC079179</strain>
    </source>
</reference>
<sequence length="82" mass="9853">MLCWEIRTKYNIGKNKIEFAYNQWTALECIPPEVHTCIFGSQSRIDWLVDRSEVKNNKNRGPVKDPKGWFIRYRDPRCHKLN</sequence>
<dbReference type="Pfam" id="PF18135">
    <property type="entry name" value="Type_ISP_C"/>
    <property type="match status" value="1"/>
</dbReference>
<proteinExistence type="predicted"/>
<accession>A0ABV3KEI4</accession>
<evidence type="ECO:0000313" key="3">
    <source>
        <dbReference type="Proteomes" id="UP001553031"/>
    </source>
</evidence>
<dbReference type="InterPro" id="IPR041635">
    <property type="entry name" value="Type_ISP_LLaBIII_C"/>
</dbReference>
<dbReference type="Proteomes" id="UP001553031">
    <property type="component" value="Unassembled WGS sequence"/>
</dbReference>
<protein>
    <submittedName>
        <fullName evidence="2">Type ISP restriction/modification enzyme</fullName>
    </submittedName>
</protein>
<organism evidence="2 3">
    <name type="scientific">Kocuria salsicia</name>
    <dbReference type="NCBI Taxonomy" id="664639"/>
    <lineage>
        <taxon>Bacteria</taxon>
        <taxon>Bacillati</taxon>
        <taxon>Actinomycetota</taxon>
        <taxon>Actinomycetes</taxon>
        <taxon>Micrococcales</taxon>
        <taxon>Micrococcaceae</taxon>
        <taxon>Kocuria</taxon>
    </lineage>
</organism>
<name>A0ABV3KEI4_9MICC</name>
<gene>
    <name evidence="2" type="ORF">AB0O96_11495</name>
</gene>